<keyword evidence="3" id="KW-0804">Transcription</keyword>
<proteinExistence type="predicted"/>
<reference evidence="5 6" key="1">
    <citation type="submission" date="2024-01" db="EMBL/GenBank/DDBJ databases">
        <title>Maribacter spp. originated from different algae showed divergent polysaccharides utilization ability.</title>
        <authorList>
            <person name="Wang H."/>
            <person name="Wu Y."/>
        </authorList>
    </citation>
    <scope>NUCLEOTIDE SEQUENCE [LARGE SCALE GENOMIC DNA]</scope>
    <source>
        <strain evidence="5 6">PR1</strain>
    </source>
</reference>
<feature type="domain" description="HTH araC/xylS-type" evidence="4">
    <location>
        <begin position="201"/>
        <end position="299"/>
    </location>
</feature>
<evidence type="ECO:0000256" key="1">
    <source>
        <dbReference type="ARBA" id="ARBA00023015"/>
    </source>
</evidence>
<dbReference type="InterPro" id="IPR018060">
    <property type="entry name" value="HTH_AraC"/>
</dbReference>
<dbReference type="Pfam" id="PF06719">
    <property type="entry name" value="AraC_N"/>
    <property type="match status" value="1"/>
</dbReference>
<dbReference type="InterPro" id="IPR050204">
    <property type="entry name" value="AraC_XylS_family_regulators"/>
</dbReference>
<dbReference type="PANTHER" id="PTHR46796:SF6">
    <property type="entry name" value="ARAC SUBFAMILY"/>
    <property type="match status" value="1"/>
</dbReference>
<evidence type="ECO:0000259" key="4">
    <source>
        <dbReference type="PROSITE" id="PS01124"/>
    </source>
</evidence>
<dbReference type="Pfam" id="PF12833">
    <property type="entry name" value="HTH_18"/>
    <property type="match status" value="1"/>
</dbReference>
<accession>A0ABU7INE4</accession>
<protein>
    <submittedName>
        <fullName evidence="5">AraC family transcriptional regulator</fullName>
    </submittedName>
</protein>
<dbReference type="EMBL" id="JAZDDG010000001">
    <property type="protein sequence ID" value="MEE1974468.1"/>
    <property type="molecule type" value="Genomic_DNA"/>
</dbReference>
<keyword evidence="6" id="KW-1185">Reference proteome</keyword>
<evidence type="ECO:0000313" key="5">
    <source>
        <dbReference type="EMBL" id="MEE1974468.1"/>
    </source>
</evidence>
<comment type="caution">
    <text evidence="5">The sequence shown here is derived from an EMBL/GenBank/DDBJ whole genome shotgun (WGS) entry which is preliminary data.</text>
</comment>
<dbReference type="InterPro" id="IPR009594">
    <property type="entry name" value="Tscrpt_reg_HTH_AraC_N"/>
</dbReference>
<evidence type="ECO:0000313" key="6">
    <source>
        <dbReference type="Proteomes" id="UP001356308"/>
    </source>
</evidence>
<dbReference type="Gene3D" id="1.10.10.60">
    <property type="entry name" value="Homeodomain-like"/>
    <property type="match status" value="2"/>
</dbReference>
<dbReference type="PANTHER" id="PTHR46796">
    <property type="entry name" value="HTH-TYPE TRANSCRIPTIONAL ACTIVATOR RHAS-RELATED"/>
    <property type="match status" value="1"/>
</dbReference>
<dbReference type="SMART" id="SM00342">
    <property type="entry name" value="HTH_ARAC"/>
    <property type="match status" value="1"/>
</dbReference>
<dbReference type="SUPFAM" id="SSF46689">
    <property type="entry name" value="Homeodomain-like"/>
    <property type="match status" value="2"/>
</dbReference>
<sequence>MLKLSDKFLEGRRLETMVENQTSYTLKNAAMHVFETHEQAEKVLLQFNQPVLASMIAGKKVMHLRDYESFDFLPGESLILPANETMCIDFPEAKSKNPTRCLAMAISEDKIKKVLEIMNESMAKDDQREWSLMDYNFHFINDQGIFQILQRLLFLFSENHPSKDFFVDNMLRELIIRILQTNERKIYTSSQISINSNNRLSFVIRYIREHLHEPLTVEELSKKAYMSPSHFYRIFKTELGISPVEFINNERIKLATGLLQNPKLNIKDVYMQCGFESRSYFNRVFKNRQQLSPGEYQAKIKSINKYKM</sequence>
<name>A0ABU7INE4_9FLAO</name>
<dbReference type="PROSITE" id="PS01124">
    <property type="entry name" value="HTH_ARAC_FAMILY_2"/>
    <property type="match status" value="1"/>
</dbReference>
<keyword evidence="2" id="KW-0238">DNA-binding</keyword>
<gene>
    <name evidence="5" type="ORF">V1I91_00195</name>
</gene>
<evidence type="ECO:0000256" key="3">
    <source>
        <dbReference type="ARBA" id="ARBA00023163"/>
    </source>
</evidence>
<keyword evidence="1" id="KW-0805">Transcription regulation</keyword>
<dbReference type="RefSeq" id="WP_272649312.1">
    <property type="nucleotide sequence ID" value="NZ_JAZDDG010000001.1"/>
</dbReference>
<dbReference type="InterPro" id="IPR009057">
    <property type="entry name" value="Homeodomain-like_sf"/>
</dbReference>
<dbReference type="Proteomes" id="UP001356308">
    <property type="component" value="Unassembled WGS sequence"/>
</dbReference>
<organism evidence="5 6">
    <name type="scientific">Maribacter cobaltidurans</name>
    <dbReference type="NCBI Taxonomy" id="1178778"/>
    <lineage>
        <taxon>Bacteria</taxon>
        <taxon>Pseudomonadati</taxon>
        <taxon>Bacteroidota</taxon>
        <taxon>Flavobacteriia</taxon>
        <taxon>Flavobacteriales</taxon>
        <taxon>Flavobacteriaceae</taxon>
        <taxon>Maribacter</taxon>
    </lineage>
</organism>
<evidence type="ECO:0000256" key="2">
    <source>
        <dbReference type="ARBA" id="ARBA00023125"/>
    </source>
</evidence>